<dbReference type="InterPro" id="IPR017871">
    <property type="entry name" value="ABC_transporter-like_CS"/>
</dbReference>
<proteinExistence type="predicted"/>
<keyword evidence="3" id="KW-0547">Nucleotide-binding</keyword>
<dbReference type="CDD" id="cd03257">
    <property type="entry name" value="ABC_NikE_OppD_transporters"/>
    <property type="match status" value="1"/>
</dbReference>
<dbReference type="Pfam" id="PF00005">
    <property type="entry name" value="ABC_tran"/>
    <property type="match status" value="1"/>
</dbReference>
<feature type="domain" description="ABC transporter" evidence="5">
    <location>
        <begin position="5"/>
        <end position="261"/>
    </location>
</feature>
<name>A0ABU8WLI0_9BURK</name>
<evidence type="ECO:0000256" key="2">
    <source>
        <dbReference type="ARBA" id="ARBA00022475"/>
    </source>
</evidence>
<sequence length="330" mass="36070">MTPVVAVNQLRAYYQTQQFGVQRDVRAVDDVSLQVMPNEIYGLAGESSCGKSTLIKTIAGAIRPPLTVQGGSVVFNFAGQSLDLYKAGPQALQSIRWKHLSYVMQGSMGVLNPVRRVRHSFIDFAFRHIGQPMPAFMETVTQHLARVKLGPEVLQAFPHELSGGMRQRLAIALATVCKPELIIADEPTTALDVIVQKSVLGMIREVQRELGSSLIFVTHDMAVHAHLCDRLGVMYAGRLIEEGATKDVFSRPRHPYTTHLIASLPRIGKTASIKALEGAPPNLADPPKGCRFHPRCPLAMDVCRQQVPAFAEVAPGHRVACFAVNPVAVE</sequence>
<evidence type="ECO:0000313" key="6">
    <source>
        <dbReference type="EMBL" id="MEJ8847628.1"/>
    </source>
</evidence>
<keyword evidence="1" id="KW-0813">Transport</keyword>
<dbReference type="InterPro" id="IPR027417">
    <property type="entry name" value="P-loop_NTPase"/>
</dbReference>
<dbReference type="GO" id="GO:0005524">
    <property type="term" value="F:ATP binding"/>
    <property type="evidence" value="ECO:0007669"/>
    <property type="project" value="UniProtKB-KW"/>
</dbReference>
<dbReference type="InterPro" id="IPR003439">
    <property type="entry name" value="ABC_transporter-like_ATP-bd"/>
</dbReference>
<gene>
    <name evidence="6" type="ORF">WKW82_13295</name>
</gene>
<comment type="caution">
    <text evidence="6">The sequence shown here is derived from an EMBL/GenBank/DDBJ whole genome shotgun (WGS) entry which is preliminary data.</text>
</comment>
<dbReference type="EMBL" id="JBBKZT010000005">
    <property type="protein sequence ID" value="MEJ8847628.1"/>
    <property type="molecule type" value="Genomic_DNA"/>
</dbReference>
<dbReference type="PANTHER" id="PTHR43067">
    <property type="entry name" value="OLIGOPEPTIDE/DIPEPTIDE ABC TRANSPORTER, ATPASE SUBUNIT"/>
    <property type="match status" value="1"/>
</dbReference>
<keyword evidence="4 6" id="KW-0067">ATP-binding</keyword>
<dbReference type="Proteomes" id="UP001385892">
    <property type="component" value="Unassembled WGS sequence"/>
</dbReference>
<protein>
    <submittedName>
        <fullName evidence="6">ABC transporter ATP-binding protein</fullName>
    </submittedName>
</protein>
<dbReference type="PANTHER" id="PTHR43067:SF2">
    <property type="entry name" value="OLIGOPEPTIDE ABC TRANSPORTER, ATP-BINDING PROTEIN"/>
    <property type="match status" value="1"/>
</dbReference>
<keyword evidence="2" id="KW-0472">Membrane</keyword>
<dbReference type="SMART" id="SM00382">
    <property type="entry name" value="AAA"/>
    <property type="match status" value="1"/>
</dbReference>
<organism evidence="6 7">
    <name type="scientific">Variovorax rhizosphaerae</name>
    <dbReference type="NCBI Taxonomy" id="1836200"/>
    <lineage>
        <taxon>Bacteria</taxon>
        <taxon>Pseudomonadati</taxon>
        <taxon>Pseudomonadota</taxon>
        <taxon>Betaproteobacteria</taxon>
        <taxon>Burkholderiales</taxon>
        <taxon>Comamonadaceae</taxon>
        <taxon>Variovorax</taxon>
    </lineage>
</organism>
<evidence type="ECO:0000259" key="5">
    <source>
        <dbReference type="PROSITE" id="PS50893"/>
    </source>
</evidence>
<evidence type="ECO:0000256" key="4">
    <source>
        <dbReference type="ARBA" id="ARBA00022840"/>
    </source>
</evidence>
<dbReference type="PROSITE" id="PS00211">
    <property type="entry name" value="ABC_TRANSPORTER_1"/>
    <property type="match status" value="1"/>
</dbReference>
<dbReference type="Pfam" id="PF08352">
    <property type="entry name" value="oligo_HPY"/>
    <property type="match status" value="1"/>
</dbReference>
<evidence type="ECO:0000256" key="1">
    <source>
        <dbReference type="ARBA" id="ARBA00022448"/>
    </source>
</evidence>
<dbReference type="RefSeq" id="WP_340342753.1">
    <property type="nucleotide sequence ID" value="NZ_JBBKZT010000005.1"/>
</dbReference>
<dbReference type="Gene3D" id="3.40.50.300">
    <property type="entry name" value="P-loop containing nucleotide triphosphate hydrolases"/>
    <property type="match status" value="1"/>
</dbReference>
<evidence type="ECO:0000313" key="7">
    <source>
        <dbReference type="Proteomes" id="UP001385892"/>
    </source>
</evidence>
<dbReference type="InterPro" id="IPR003593">
    <property type="entry name" value="AAA+_ATPase"/>
</dbReference>
<evidence type="ECO:0000256" key="3">
    <source>
        <dbReference type="ARBA" id="ARBA00022741"/>
    </source>
</evidence>
<dbReference type="PROSITE" id="PS50893">
    <property type="entry name" value="ABC_TRANSPORTER_2"/>
    <property type="match status" value="1"/>
</dbReference>
<dbReference type="NCBIfam" id="TIGR01727">
    <property type="entry name" value="oligo_HPY"/>
    <property type="match status" value="1"/>
</dbReference>
<dbReference type="InterPro" id="IPR013563">
    <property type="entry name" value="Oligopep_ABC_C"/>
</dbReference>
<reference evidence="6 7" key="1">
    <citation type="submission" date="2024-03" db="EMBL/GenBank/DDBJ databases">
        <title>Novel species of the genus Variovorax.</title>
        <authorList>
            <person name="Liu Q."/>
            <person name="Xin Y.-H."/>
        </authorList>
    </citation>
    <scope>NUCLEOTIDE SEQUENCE [LARGE SCALE GENOMIC DNA]</scope>
    <source>
        <strain evidence="6 7">KACC 18900</strain>
    </source>
</reference>
<keyword evidence="7" id="KW-1185">Reference proteome</keyword>
<accession>A0ABU8WLI0</accession>
<dbReference type="SUPFAM" id="SSF52540">
    <property type="entry name" value="P-loop containing nucleoside triphosphate hydrolases"/>
    <property type="match status" value="1"/>
</dbReference>
<keyword evidence="2" id="KW-1003">Cell membrane</keyword>